<dbReference type="Proteomes" id="UP001589627">
    <property type="component" value="Unassembled WGS sequence"/>
</dbReference>
<name>A0ABV5Y6R3_9ACTN</name>
<feature type="compositionally biased region" description="Low complexity" evidence="1">
    <location>
        <begin position="1"/>
        <end position="20"/>
    </location>
</feature>
<reference evidence="2 3" key="1">
    <citation type="submission" date="2024-09" db="EMBL/GenBank/DDBJ databases">
        <authorList>
            <person name="Sun Q."/>
            <person name="Mori K."/>
        </authorList>
    </citation>
    <scope>NUCLEOTIDE SEQUENCE [LARGE SCALE GENOMIC DNA]</scope>
    <source>
        <strain evidence="2 3">TBRC 0563</strain>
    </source>
</reference>
<sequence>MASPSARAPVASGSGAASPGQVDLDCSPIDTVSSPAGPQRGILDVVGLDTTSRLQAGRAGGGDPHRLFAKTGLLIHAGREATLTVPENWAARVSIAWGNHAPEWTTGLHIPACPVPPGASGRWLVFPGGFSLDKAACVPLRVRAGKEMATVHVSAGARCRG</sequence>
<organism evidence="2 3">
    <name type="scientific">Actinoallomurus acaciae</name>
    <dbReference type="NCBI Taxonomy" id="502577"/>
    <lineage>
        <taxon>Bacteria</taxon>
        <taxon>Bacillati</taxon>
        <taxon>Actinomycetota</taxon>
        <taxon>Actinomycetes</taxon>
        <taxon>Streptosporangiales</taxon>
        <taxon>Thermomonosporaceae</taxon>
        <taxon>Actinoallomurus</taxon>
    </lineage>
</organism>
<dbReference type="EMBL" id="JBHLZP010000002">
    <property type="protein sequence ID" value="MFB9830705.1"/>
    <property type="molecule type" value="Genomic_DNA"/>
</dbReference>
<accession>A0ABV5Y6R3</accession>
<proteinExistence type="predicted"/>
<gene>
    <name evidence="2" type="ORF">ACFFNX_00620</name>
</gene>
<protein>
    <submittedName>
        <fullName evidence="2">Uncharacterized protein</fullName>
    </submittedName>
</protein>
<keyword evidence="3" id="KW-1185">Reference proteome</keyword>
<evidence type="ECO:0000313" key="3">
    <source>
        <dbReference type="Proteomes" id="UP001589627"/>
    </source>
</evidence>
<evidence type="ECO:0000313" key="2">
    <source>
        <dbReference type="EMBL" id="MFB9830705.1"/>
    </source>
</evidence>
<dbReference type="RefSeq" id="WP_378193338.1">
    <property type="nucleotide sequence ID" value="NZ_JBHLZP010000002.1"/>
</dbReference>
<evidence type="ECO:0000256" key="1">
    <source>
        <dbReference type="SAM" id="MobiDB-lite"/>
    </source>
</evidence>
<feature type="region of interest" description="Disordered" evidence="1">
    <location>
        <begin position="1"/>
        <end position="40"/>
    </location>
</feature>
<comment type="caution">
    <text evidence="2">The sequence shown here is derived from an EMBL/GenBank/DDBJ whole genome shotgun (WGS) entry which is preliminary data.</text>
</comment>